<organism evidence="1 2">
    <name type="scientific">Halodesulfovibrio spirochaetisodalis</name>
    <dbReference type="NCBI Taxonomy" id="1560234"/>
    <lineage>
        <taxon>Bacteria</taxon>
        <taxon>Pseudomonadati</taxon>
        <taxon>Thermodesulfobacteriota</taxon>
        <taxon>Desulfovibrionia</taxon>
        <taxon>Desulfovibrionales</taxon>
        <taxon>Desulfovibrionaceae</taxon>
        <taxon>Halodesulfovibrio</taxon>
    </lineage>
</organism>
<dbReference type="AlphaFoldDB" id="A0A1B7XAX9"/>
<dbReference type="STRING" id="1560234.SP90_12135"/>
<dbReference type="InterPro" id="IPR002882">
    <property type="entry name" value="CofD"/>
</dbReference>
<gene>
    <name evidence="1" type="ORF">SP90_12135</name>
</gene>
<dbReference type="Pfam" id="PF01933">
    <property type="entry name" value="CofD"/>
    <property type="match status" value="1"/>
</dbReference>
<dbReference type="SUPFAM" id="SSF142338">
    <property type="entry name" value="CofD-like"/>
    <property type="match status" value="1"/>
</dbReference>
<dbReference type="OrthoDB" id="5413830at2"/>
<accession>A0A1B7XAX9</accession>
<proteinExistence type="predicted"/>
<dbReference type="InterPro" id="IPR027591">
    <property type="entry name" value="CofD-rel_GAK"/>
</dbReference>
<protein>
    <recommendedName>
        <fullName evidence="3">GAK system CofD-like protein</fullName>
    </recommendedName>
</protein>
<dbReference type="CDD" id="cd07187">
    <property type="entry name" value="YvcK_like"/>
    <property type="match status" value="1"/>
</dbReference>
<keyword evidence="2" id="KW-1185">Reference proteome</keyword>
<dbReference type="EMBL" id="JXMS01000022">
    <property type="protein sequence ID" value="OBQ46529.1"/>
    <property type="molecule type" value="Genomic_DNA"/>
</dbReference>
<dbReference type="RefSeq" id="WP_066856546.1">
    <property type="nucleotide sequence ID" value="NZ_JXMS01000022.1"/>
</dbReference>
<evidence type="ECO:0008006" key="3">
    <source>
        <dbReference type="Google" id="ProtNLM"/>
    </source>
</evidence>
<evidence type="ECO:0000313" key="2">
    <source>
        <dbReference type="Proteomes" id="UP000091979"/>
    </source>
</evidence>
<reference evidence="1 2" key="1">
    <citation type="submission" date="2015-01" db="EMBL/GenBank/DDBJ databases">
        <title>Desulfovibrio sp. JC271 draft genome sequence.</title>
        <authorList>
            <person name="Shivani Y."/>
            <person name="Subhash Y."/>
            <person name="Sasikala C."/>
            <person name="Ramana C.V."/>
        </authorList>
    </citation>
    <scope>NUCLEOTIDE SEQUENCE [LARGE SCALE GENOMIC DNA]</scope>
    <source>
        <strain evidence="1 2">JC271</strain>
    </source>
</reference>
<dbReference type="Gene3D" id="3.40.50.10680">
    <property type="entry name" value="CofD-like domains"/>
    <property type="match status" value="1"/>
</dbReference>
<comment type="caution">
    <text evidence="1">The sequence shown here is derived from an EMBL/GenBank/DDBJ whole genome shotgun (WGS) entry which is preliminary data.</text>
</comment>
<sequence>MPTIEITRRVNVPDPLKIERYRTAPQNGPRVLFFSGGTALQGVSRDIIKYTHNSVHLITPFDSGGSSAVLRDEFSMPAVGDIRNRLMSLADDSVLGNPEIYAFFTHRLNTEASQQELRTELAELAEGTHPLILAVPYPMRKLIQTSMISIRNHISDAFDLRGASLGNLVLAAGYLDNGRQLAPVIYLFSKLAEVRGTVRPIANVTAQLAVSLANGENIIGQHRITGKETAPLTTKIDSIWLAESQQSSEPVSVSISDRTSALINEAELICYPMGSFYSSVIANLLPSGVGESIARTKCPKVFIPNTGTDAEVVGHTLTEQIETLLFHLKKDAPSTIATSDVLNLIVIDSDATRYNGSLNHDMLSREGITVVSCDLITNQSSPYIDAAVLNRILLSLC</sequence>
<dbReference type="GO" id="GO:0043743">
    <property type="term" value="F:LPPG:FO 2-phospho-L-lactate transferase activity"/>
    <property type="evidence" value="ECO:0007669"/>
    <property type="project" value="InterPro"/>
</dbReference>
<name>A0A1B7XAX9_9BACT</name>
<dbReference type="NCBIfam" id="TIGR04357">
    <property type="entry name" value="CofD_rel_GAK"/>
    <property type="match status" value="1"/>
</dbReference>
<dbReference type="Proteomes" id="UP000091979">
    <property type="component" value="Unassembled WGS sequence"/>
</dbReference>
<dbReference type="PANTHER" id="PTHR31240">
    <property type="entry name" value="MATERNAL EFFECT EMBRYO ARREST 18"/>
    <property type="match status" value="1"/>
</dbReference>
<dbReference type="PATRIC" id="fig|1560234.3.peg.1519"/>
<dbReference type="PANTHER" id="PTHR31240:SF0">
    <property type="entry name" value="MATERNAL EFFECT EMBRYO ARREST 18"/>
    <property type="match status" value="1"/>
</dbReference>
<dbReference type="InterPro" id="IPR038136">
    <property type="entry name" value="CofD-like_dom_sf"/>
</dbReference>
<evidence type="ECO:0000313" key="1">
    <source>
        <dbReference type="EMBL" id="OBQ46529.1"/>
    </source>
</evidence>